<dbReference type="NCBIfam" id="TIGR01060">
    <property type="entry name" value="eno"/>
    <property type="match status" value="1"/>
</dbReference>
<feature type="binding site" evidence="8">
    <location>
        <position position="313"/>
    </location>
    <ligand>
        <name>substrate</name>
    </ligand>
</feature>
<feature type="binding site" evidence="8">
    <location>
        <position position="286"/>
    </location>
    <ligand>
        <name>substrate</name>
    </ligand>
</feature>
<keyword evidence="4 6" id="KW-0324">Glycolysis</keyword>
<keyword evidence="6" id="KW-0964">Secreted</keyword>
<dbReference type="GO" id="GO:0005576">
    <property type="term" value="C:extracellular region"/>
    <property type="evidence" value="ECO:0007669"/>
    <property type="project" value="UniProtKB-SubCell"/>
</dbReference>
<evidence type="ECO:0000313" key="13">
    <source>
        <dbReference type="Proteomes" id="UP000809243"/>
    </source>
</evidence>
<evidence type="ECO:0000259" key="11">
    <source>
        <dbReference type="SMART" id="SM01193"/>
    </source>
</evidence>
<protein>
    <recommendedName>
        <fullName evidence="6">Enolase</fullName>
        <ecNumber evidence="6">4.2.1.11</ecNumber>
    </recommendedName>
    <alternativeName>
        <fullName evidence="6">2-phospho-D-glycerate hydro-lyase</fullName>
    </alternativeName>
    <alternativeName>
        <fullName evidence="6">2-phosphoglycerate dehydratase</fullName>
    </alternativeName>
</protein>
<feature type="binding site" evidence="6">
    <location>
        <position position="389"/>
    </location>
    <ligand>
        <name>(2R)-2-phosphoglycerate</name>
        <dbReference type="ChEBI" id="CHEBI:58289"/>
    </ligand>
</feature>
<feature type="binding site" evidence="8">
    <location>
        <begin position="365"/>
        <end position="368"/>
    </location>
    <ligand>
        <name>substrate</name>
    </ligand>
</feature>
<evidence type="ECO:0000313" key="12">
    <source>
        <dbReference type="EMBL" id="MBN2067139.1"/>
    </source>
</evidence>
<evidence type="ECO:0000259" key="10">
    <source>
        <dbReference type="SMART" id="SM01192"/>
    </source>
</evidence>
<dbReference type="Gene3D" id="3.20.20.120">
    <property type="entry name" value="Enolase-like C-terminal domain"/>
    <property type="match status" value="1"/>
</dbReference>
<evidence type="ECO:0000256" key="9">
    <source>
        <dbReference type="PIRSR" id="PIRSR001400-3"/>
    </source>
</evidence>
<feature type="binding site" evidence="6 9">
    <location>
        <position position="286"/>
    </location>
    <ligand>
        <name>Mg(2+)</name>
        <dbReference type="ChEBI" id="CHEBI:18420"/>
    </ligand>
</feature>
<sequence>MVNSIKKVHARQVLDSRGNPTVEAEVRTEKGVFYGIVPSGASTGSNEALELRDGGKAFMGKAVSKAVSNVNGIIAKKVEGMDCRLQAEIDNAMLELDGTENKGKLGANAILAVSMAACRAGAAAGSLQIWQHVAALSRNKGITLPVPQMNVMNGGKHAGLEEDIQEQMIAAVGAKSYREAVQASVETYHALKKILKKKFGAQATLIGDEGGFVPKVSSVQERLDLMNQAIEEAGYKDIMKLAIDSASSEFFAEGKYKLYGEGYSAEELVDFYSELVGTYSNIYSLEDGMQEEDWQGWKALTEKLGKKVQIVGDDLLVTNPRRITQAIEGKNCNALLLKVNQIGTVTESIEAAKVSRQAGWGVVVSHRSGESEDAFISDFVVGIDSGQSKFGAPARSDRNAKYNQLLRIEEALFGKAAYAGKSVLRK</sequence>
<dbReference type="HAMAP" id="MF_00318">
    <property type="entry name" value="Enolase"/>
    <property type="match status" value="1"/>
</dbReference>
<feature type="binding site" evidence="6">
    <location>
        <position position="165"/>
    </location>
    <ligand>
        <name>(2R)-2-phosphoglycerate</name>
        <dbReference type="ChEBI" id="CHEBI:58289"/>
    </ligand>
</feature>
<evidence type="ECO:0000256" key="3">
    <source>
        <dbReference type="ARBA" id="ARBA00022842"/>
    </source>
</evidence>
<dbReference type="InterPro" id="IPR000941">
    <property type="entry name" value="Enolase"/>
</dbReference>
<dbReference type="PIRSF" id="PIRSF001400">
    <property type="entry name" value="Enolase"/>
    <property type="match status" value="1"/>
</dbReference>
<feature type="binding site" evidence="8">
    <location>
        <position position="389"/>
    </location>
    <ligand>
        <name>substrate</name>
    </ligand>
</feature>
<organism evidence="12 13">
    <name type="scientific">Candidatus Iainarchaeum sp</name>
    <dbReference type="NCBI Taxonomy" id="3101447"/>
    <lineage>
        <taxon>Archaea</taxon>
        <taxon>Candidatus Iainarchaeota</taxon>
        <taxon>Candidatus Iainarchaeia</taxon>
        <taxon>Candidatus Iainarchaeales</taxon>
        <taxon>Candidatus Iainarchaeaceae</taxon>
        <taxon>Candidatus Iainarchaeum</taxon>
    </lineage>
</organism>
<feature type="active site" description="Proton acceptor" evidence="6 7">
    <location>
        <position position="338"/>
    </location>
</feature>
<comment type="function">
    <text evidence="6">Catalyzes the reversible conversion of 2-phosphoglycerate (2-PG) into phosphoenolpyruvate (PEP). It is essential for the degradation of carbohydrates via glycolysis.</text>
</comment>
<dbReference type="SUPFAM" id="SSF54826">
    <property type="entry name" value="Enolase N-terminal domain-like"/>
    <property type="match status" value="1"/>
</dbReference>
<dbReference type="InterPro" id="IPR036849">
    <property type="entry name" value="Enolase-like_C_sf"/>
</dbReference>
<feature type="domain" description="Enolase N-terminal" evidence="11">
    <location>
        <begin position="5"/>
        <end position="133"/>
    </location>
</feature>
<feature type="domain" description="Enolase C-terminal TIM barrel" evidence="10">
    <location>
        <begin position="141"/>
        <end position="426"/>
    </location>
</feature>
<comment type="cofactor">
    <cofactor evidence="9">
        <name>Mg(2+)</name>
        <dbReference type="ChEBI" id="CHEBI:18420"/>
    </cofactor>
    <text evidence="9">Mg(2+) is required for catalysis and for stabilizing the dimer.</text>
</comment>
<comment type="catalytic activity">
    <reaction evidence="6">
        <text>(2R)-2-phosphoglycerate = phosphoenolpyruvate + H2O</text>
        <dbReference type="Rhea" id="RHEA:10164"/>
        <dbReference type="ChEBI" id="CHEBI:15377"/>
        <dbReference type="ChEBI" id="CHEBI:58289"/>
        <dbReference type="ChEBI" id="CHEBI:58702"/>
        <dbReference type="EC" id="4.2.1.11"/>
    </reaction>
</comment>
<keyword evidence="5 6" id="KW-0456">Lyase</keyword>
<comment type="similarity">
    <text evidence="2 6">Belongs to the enolase family.</text>
</comment>
<dbReference type="EC" id="4.2.1.11" evidence="6"/>
<comment type="cofactor">
    <cofactor evidence="6">
        <name>Mg(2+)</name>
        <dbReference type="ChEBI" id="CHEBI:18420"/>
    </cofactor>
    <text evidence="6">Binds a second Mg(2+) ion via substrate during catalysis.</text>
</comment>
<dbReference type="Pfam" id="PF03952">
    <property type="entry name" value="Enolase_N"/>
    <property type="match status" value="1"/>
</dbReference>
<comment type="caution">
    <text evidence="12">The sequence shown here is derived from an EMBL/GenBank/DDBJ whole genome shotgun (WGS) entry which is preliminary data.</text>
</comment>
<evidence type="ECO:0000256" key="2">
    <source>
        <dbReference type="ARBA" id="ARBA00009604"/>
    </source>
</evidence>
<keyword evidence="3 6" id="KW-0460">Magnesium</keyword>
<evidence type="ECO:0000256" key="1">
    <source>
        <dbReference type="ARBA" id="ARBA00005031"/>
    </source>
</evidence>
<dbReference type="GO" id="GO:0004634">
    <property type="term" value="F:phosphopyruvate hydratase activity"/>
    <property type="evidence" value="ECO:0007669"/>
    <property type="project" value="UniProtKB-UniRule"/>
</dbReference>
<dbReference type="CDD" id="cd03313">
    <property type="entry name" value="enolase"/>
    <property type="match status" value="1"/>
</dbReference>
<dbReference type="PANTHER" id="PTHR11902">
    <property type="entry name" value="ENOLASE"/>
    <property type="match status" value="1"/>
</dbReference>
<feature type="binding site" evidence="8">
    <location>
        <position position="166"/>
    </location>
    <ligand>
        <name>substrate</name>
    </ligand>
</feature>
<dbReference type="PANTHER" id="PTHR11902:SF1">
    <property type="entry name" value="ENOLASE"/>
    <property type="match status" value="1"/>
</dbReference>
<evidence type="ECO:0000256" key="8">
    <source>
        <dbReference type="PIRSR" id="PIRSR001400-2"/>
    </source>
</evidence>
<keyword evidence="6 9" id="KW-0479">Metal-binding</keyword>
<dbReference type="InterPro" id="IPR020810">
    <property type="entry name" value="Enolase_C"/>
</dbReference>
<feature type="binding site" evidence="6">
    <location>
        <position position="367"/>
    </location>
    <ligand>
        <name>(2R)-2-phosphoglycerate</name>
        <dbReference type="ChEBI" id="CHEBI:58289"/>
    </ligand>
</feature>
<dbReference type="Proteomes" id="UP000809243">
    <property type="component" value="Unassembled WGS sequence"/>
</dbReference>
<dbReference type="SMART" id="SM01192">
    <property type="entry name" value="Enolase_C"/>
    <property type="match status" value="1"/>
</dbReference>
<dbReference type="InterPro" id="IPR020811">
    <property type="entry name" value="Enolase_N"/>
</dbReference>
<feature type="binding site" evidence="6">
    <location>
        <position position="338"/>
    </location>
    <ligand>
        <name>(2R)-2-phosphoglycerate</name>
        <dbReference type="ChEBI" id="CHEBI:58289"/>
    </ligand>
</feature>
<name>A0A938YU10_9ARCH</name>
<gene>
    <name evidence="6 12" type="primary">eno</name>
    <name evidence="12" type="ORF">JW744_01585</name>
</gene>
<dbReference type="PROSITE" id="PS00164">
    <property type="entry name" value="ENOLASE"/>
    <property type="match status" value="1"/>
</dbReference>
<dbReference type="Gene3D" id="3.30.390.10">
    <property type="entry name" value="Enolase-like, N-terminal domain"/>
    <property type="match status" value="1"/>
</dbReference>
<dbReference type="SFLD" id="SFLDS00001">
    <property type="entry name" value="Enolase"/>
    <property type="match status" value="1"/>
</dbReference>
<dbReference type="GO" id="GO:0006096">
    <property type="term" value="P:glycolytic process"/>
    <property type="evidence" value="ECO:0007669"/>
    <property type="project" value="UniProtKB-UniRule"/>
</dbReference>
<dbReference type="GO" id="GO:0009986">
    <property type="term" value="C:cell surface"/>
    <property type="evidence" value="ECO:0007669"/>
    <property type="project" value="UniProtKB-SubCell"/>
</dbReference>
<dbReference type="InterPro" id="IPR029017">
    <property type="entry name" value="Enolase-like_N"/>
</dbReference>
<keyword evidence="6" id="KW-0963">Cytoplasm</keyword>
<evidence type="ECO:0000256" key="6">
    <source>
        <dbReference type="HAMAP-Rule" id="MF_00318"/>
    </source>
</evidence>
<feature type="binding site" evidence="6">
    <location>
        <position position="368"/>
    </location>
    <ligand>
        <name>(2R)-2-phosphoglycerate</name>
        <dbReference type="ChEBI" id="CHEBI:58289"/>
    </ligand>
</feature>
<dbReference type="SFLD" id="SFLDF00002">
    <property type="entry name" value="enolase"/>
    <property type="match status" value="1"/>
</dbReference>
<dbReference type="PRINTS" id="PR00148">
    <property type="entry name" value="ENOLASE"/>
</dbReference>
<evidence type="ECO:0000256" key="7">
    <source>
        <dbReference type="PIRSR" id="PIRSR001400-1"/>
    </source>
</evidence>
<dbReference type="FunFam" id="3.30.390.10:FF:000001">
    <property type="entry name" value="Enolase"/>
    <property type="match status" value="1"/>
</dbReference>
<dbReference type="EMBL" id="JAFGDB010000027">
    <property type="protein sequence ID" value="MBN2067139.1"/>
    <property type="molecule type" value="Genomic_DNA"/>
</dbReference>
<comment type="subcellular location">
    <subcellularLocation>
        <location evidence="6">Cytoplasm</location>
    </subcellularLocation>
    <subcellularLocation>
        <location evidence="6">Secreted</location>
    </subcellularLocation>
    <subcellularLocation>
        <location evidence="6">Cell surface</location>
    </subcellularLocation>
    <text evidence="6">Fractions of enolase are present in both the cytoplasm and on the cell surface.</text>
</comment>
<reference evidence="12" key="1">
    <citation type="submission" date="2021-01" db="EMBL/GenBank/DDBJ databases">
        <title>Active Sulfur Cycling in an Early Earth Analoge.</title>
        <authorList>
            <person name="Hahn C.R."/>
            <person name="Youssef N.H."/>
            <person name="Elshahed M."/>
        </authorList>
    </citation>
    <scope>NUCLEOTIDE SEQUENCE</scope>
    <source>
        <strain evidence="12">Zod_Metabat.1151</strain>
    </source>
</reference>
<dbReference type="Pfam" id="PF00113">
    <property type="entry name" value="Enolase_C"/>
    <property type="match status" value="1"/>
</dbReference>
<proteinExistence type="inferred from homology"/>
<dbReference type="InterPro" id="IPR020809">
    <property type="entry name" value="Enolase_CS"/>
</dbReference>
<dbReference type="SMART" id="SM01193">
    <property type="entry name" value="Enolase_N"/>
    <property type="match status" value="1"/>
</dbReference>
<evidence type="ECO:0000256" key="5">
    <source>
        <dbReference type="ARBA" id="ARBA00023239"/>
    </source>
</evidence>
<dbReference type="GO" id="GO:0000287">
    <property type="term" value="F:magnesium ion binding"/>
    <property type="evidence" value="ECO:0007669"/>
    <property type="project" value="UniProtKB-UniRule"/>
</dbReference>
<feature type="active site" description="Proton donor" evidence="6 7">
    <location>
        <position position="209"/>
    </location>
</feature>
<dbReference type="GO" id="GO:0000015">
    <property type="term" value="C:phosphopyruvate hydratase complex"/>
    <property type="evidence" value="ECO:0007669"/>
    <property type="project" value="InterPro"/>
</dbReference>
<dbReference type="AlphaFoldDB" id="A0A938YU10"/>
<accession>A0A938YU10</accession>
<evidence type="ECO:0000256" key="4">
    <source>
        <dbReference type="ARBA" id="ARBA00023152"/>
    </source>
</evidence>
<feature type="binding site" evidence="6 9">
    <location>
        <position position="313"/>
    </location>
    <ligand>
        <name>Mg(2+)</name>
        <dbReference type="ChEBI" id="CHEBI:18420"/>
    </ligand>
</feature>
<feature type="binding site" evidence="6 9">
    <location>
        <position position="244"/>
    </location>
    <ligand>
        <name>Mg(2+)</name>
        <dbReference type="ChEBI" id="CHEBI:18420"/>
    </ligand>
</feature>
<dbReference type="SFLD" id="SFLDG00178">
    <property type="entry name" value="enolase"/>
    <property type="match status" value="1"/>
</dbReference>
<feature type="binding site" evidence="8">
    <location>
        <position position="157"/>
    </location>
    <ligand>
        <name>substrate</name>
    </ligand>
</feature>
<dbReference type="SUPFAM" id="SSF51604">
    <property type="entry name" value="Enolase C-terminal domain-like"/>
    <property type="match status" value="1"/>
</dbReference>
<comment type="pathway">
    <text evidence="1 6">Carbohydrate degradation; glycolysis; pyruvate from D-glyceraldehyde 3-phosphate: step 4/5.</text>
</comment>